<dbReference type="PANTHER" id="PTHR43619">
    <property type="entry name" value="S-ADENOSYL-L-METHIONINE-DEPENDENT METHYLTRANSFERASE YKTD-RELATED"/>
    <property type="match status" value="1"/>
</dbReference>
<dbReference type="PIRSF" id="PIRSF028177">
    <property type="entry name" value="Polyketide_synth_Omtfrase_TcmP"/>
    <property type="match status" value="1"/>
</dbReference>
<evidence type="ECO:0000313" key="4">
    <source>
        <dbReference type="Proteomes" id="UP000004295"/>
    </source>
</evidence>
<dbReference type="InterPro" id="IPR007213">
    <property type="entry name" value="Ppm1/Ppm2/Tcmp"/>
</dbReference>
<keyword evidence="2 3" id="KW-0808">Transferase</keyword>
<proteinExistence type="predicted"/>
<keyword evidence="4" id="KW-1185">Reference proteome</keyword>
<reference evidence="3 4" key="1">
    <citation type="submission" date="2009-04" db="EMBL/GenBank/DDBJ databases">
        <authorList>
            <person name="Sebastian Y."/>
            <person name="Madupu R."/>
            <person name="Durkin A.S."/>
            <person name="Torralba M."/>
            <person name="Methe B."/>
            <person name="Sutton G.G."/>
            <person name="Strausberg R.L."/>
            <person name="Nelson K.E."/>
        </authorList>
    </citation>
    <scope>NUCLEOTIDE SEQUENCE [LARGE SCALE GENOMIC DNA]</scope>
    <source>
        <strain evidence="4">ATCC 35406 / BCRC 14492 / JCM 8526 / NCTC 13058 / HG 370</strain>
    </source>
</reference>
<sequence length="273" mass="32042">MNSAIQNNLTKVPETMLIPLRARYNETKRPHGIIRDPKSVEILDRIEPFFEGRREVSILSQMGVAVRTDILDRLTLQFLEKHPNGFVVNLGCGLDTRFHRLDNGKVTWFDLDLPEGIDLRRNFFEESERFHFVAASILDPSWLDLLPKDAPKLFIAEGLLMYFTEEEVHSLLATLAERCPRSEFIFEAMSPRMARHTEQHSDMKGYEAQFKWGIKSGRDLLNWGIKLRFEQEYFYNIHLKKMPWYVALFYQTVARRVMKIVHLTLGEEQLRVA</sequence>
<dbReference type="GO" id="GO:0032259">
    <property type="term" value="P:methylation"/>
    <property type="evidence" value="ECO:0007669"/>
    <property type="project" value="UniProtKB-KW"/>
</dbReference>
<evidence type="ECO:0000256" key="2">
    <source>
        <dbReference type="ARBA" id="ARBA00022679"/>
    </source>
</evidence>
<dbReference type="SUPFAM" id="SSF53335">
    <property type="entry name" value="S-adenosyl-L-methionine-dependent methyltransferases"/>
    <property type="match status" value="1"/>
</dbReference>
<name>C3JD10_POREA</name>
<dbReference type="RefSeq" id="WP_004335249.1">
    <property type="nucleotide sequence ID" value="NZ_ACNN01000036.1"/>
</dbReference>
<dbReference type="Gene3D" id="3.40.50.150">
    <property type="entry name" value="Vaccinia Virus protein VP39"/>
    <property type="match status" value="1"/>
</dbReference>
<dbReference type="InterPro" id="IPR029063">
    <property type="entry name" value="SAM-dependent_MTases_sf"/>
</dbReference>
<comment type="caution">
    <text evidence="3">The sequence shown here is derived from an EMBL/GenBank/DDBJ whole genome shotgun (WGS) entry which is preliminary data.</text>
</comment>
<dbReference type="EMBL" id="ACNN01000036">
    <property type="protein sequence ID" value="EEN81913.1"/>
    <property type="molecule type" value="Genomic_DNA"/>
</dbReference>
<organism evidence="3 4">
    <name type="scientific">Porphyromonas endodontalis (strain ATCC 35406 / DSM 24491 / JCM 8526 / CCUG 16442 / BCRC 14492 / NCTC 13058 / HG 370)</name>
    <name type="common">Bacteroides endodontalis</name>
    <dbReference type="NCBI Taxonomy" id="553175"/>
    <lineage>
        <taxon>Bacteria</taxon>
        <taxon>Pseudomonadati</taxon>
        <taxon>Bacteroidota</taxon>
        <taxon>Bacteroidia</taxon>
        <taxon>Bacteroidales</taxon>
        <taxon>Porphyromonadaceae</taxon>
        <taxon>Porphyromonas</taxon>
    </lineage>
</organism>
<dbReference type="PANTHER" id="PTHR43619:SF2">
    <property type="entry name" value="S-ADENOSYL-L-METHIONINE-DEPENDENT METHYLTRANSFERASES SUPERFAMILY PROTEIN"/>
    <property type="match status" value="1"/>
</dbReference>
<dbReference type="Pfam" id="PF04072">
    <property type="entry name" value="LCM"/>
    <property type="match status" value="1"/>
</dbReference>
<evidence type="ECO:0000313" key="3">
    <source>
        <dbReference type="EMBL" id="EEN81913.1"/>
    </source>
</evidence>
<evidence type="ECO:0000256" key="1">
    <source>
        <dbReference type="ARBA" id="ARBA00022603"/>
    </source>
</evidence>
<accession>C3JD10</accession>
<dbReference type="GeneID" id="93365419"/>
<dbReference type="GO" id="GO:0008168">
    <property type="term" value="F:methyltransferase activity"/>
    <property type="evidence" value="ECO:0007669"/>
    <property type="project" value="UniProtKB-KW"/>
</dbReference>
<dbReference type="InterPro" id="IPR016874">
    <property type="entry name" value="TcmP-like"/>
</dbReference>
<keyword evidence="1 3" id="KW-0489">Methyltransferase</keyword>
<dbReference type="STRING" id="553175.POREN0001_0697"/>
<protein>
    <submittedName>
        <fullName evidence="3">Methyltransferase, TIGR00027 family</fullName>
    </submittedName>
</protein>
<dbReference type="eggNOG" id="COG3315">
    <property type="taxonomic scope" value="Bacteria"/>
</dbReference>
<gene>
    <name evidence="3" type="ORF">POREN0001_0697</name>
</gene>
<dbReference type="AlphaFoldDB" id="C3JD10"/>
<dbReference type="Proteomes" id="UP000004295">
    <property type="component" value="Unassembled WGS sequence"/>
</dbReference>